<keyword evidence="4 7" id="KW-0238">DNA-binding</keyword>
<keyword evidence="11" id="KW-1185">Reference proteome</keyword>
<dbReference type="CDD" id="cd00383">
    <property type="entry name" value="trans_reg_C"/>
    <property type="match status" value="1"/>
</dbReference>
<dbReference type="PROSITE" id="PS51755">
    <property type="entry name" value="OMPR_PHOB"/>
    <property type="match status" value="1"/>
</dbReference>
<evidence type="ECO:0000313" key="10">
    <source>
        <dbReference type="EMBL" id="WFU64872.1"/>
    </source>
</evidence>
<dbReference type="Gene3D" id="1.10.10.10">
    <property type="entry name" value="Winged helix-like DNA-binding domain superfamily/Winged helix DNA-binding domain"/>
    <property type="match status" value="1"/>
</dbReference>
<evidence type="ECO:0000256" key="7">
    <source>
        <dbReference type="PROSITE-ProRule" id="PRU01091"/>
    </source>
</evidence>
<dbReference type="PANTHER" id="PTHR48111:SF4">
    <property type="entry name" value="DNA-BINDING DUAL TRANSCRIPTIONAL REGULATOR OMPR"/>
    <property type="match status" value="1"/>
</dbReference>
<feature type="modified residue" description="4-aspartylphosphate" evidence="6">
    <location>
        <position position="62"/>
    </location>
</feature>
<dbReference type="Pfam" id="PF00486">
    <property type="entry name" value="Trans_reg_C"/>
    <property type="match status" value="1"/>
</dbReference>
<feature type="DNA-binding region" description="OmpR/PhoB-type" evidence="7">
    <location>
        <begin position="143"/>
        <end position="242"/>
    </location>
</feature>
<feature type="domain" description="OmpR/PhoB-type" evidence="9">
    <location>
        <begin position="143"/>
        <end position="242"/>
    </location>
</feature>
<dbReference type="InterPro" id="IPR001867">
    <property type="entry name" value="OmpR/PhoB-type_DNA-bd"/>
</dbReference>
<dbReference type="SMART" id="SM00448">
    <property type="entry name" value="REC"/>
    <property type="match status" value="1"/>
</dbReference>
<dbReference type="InterPro" id="IPR016032">
    <property type="entry name" value="Sig_transdc_resp-reg_C-effctor"/>
</dbReference>
<dbReference type="EMBL" id="CP121646">
    <property type="protein sequence ID" value="WFU64872.1"/>
    <property type="molecule type" value="Genomic_DNA"/>
</dbReference>
<keyword evidence="5" id="KW-0804">Transcription</keyword>
<evidence type="ECO:0000256" key="2">
    <source>
        <dbReference type="ARBA" id="ARBA00023012"/>
    </source>
</evidence>
<evidence type="ECO:0000256" key="5">
    <source>
        <dbReference type="ARBA" id="ARBA00023163"/>
    </source>
</evidence>
<sequence>MTSFGPEGRSDVTCLLVDDDHDLRNLMTNYLGEYGVRVVCASRPREVAPLLVRIQPDLILLDLQLGQECGLDLLRELRALSSIPIIIITGRLRDEADRVVGLELGADDYINKPFSLRELLARIRAVLRGREAGLTKRRSRNEAGHLCFGGWRLERRTRRLTNPRGDPVALTKGEYALLRAFLEAPQRPLSREYLLQATRVHDHAFVRSIDMQVMRLRRKLGDAEHGRSIIRAERGVGYVFTLSVEAS</sequence>
<proteinExistence type="predicted"/>
<dbReference type="PROSITE" id="PS50110">
    <property type="entry name" value="RESPONSE_REGULATORY"/>
    <property type="match status" value="1"/>
</dbReference>
<dbReference type="SUPFAM" id="SSF46894">
    <property type="entry name" value="C-terminal effector domain of the bipartite response regulators"/>
    <property type="match status" value="1"/>
</dbReference>
<feature type="domain" description="Response regulatory" evidence="8">
    <location>
        <begin position="13"/>
        <end position="127"/>
    </location>
</feature>
<evidence type="ECO:0000256" key="1">
    <source>
        <dbReference type="ARBA" id="ARBA00022553"/>
    </source>
</evidence>
<protein>
    <submittedName>
        <fullName evidence="10">Response regulator</fullName>
    </submittedName>
</protein>
<organism evidence="10 11">
    <name type="scientific">Bradyrhizobium brasilense</name>
    <dbReference type="NCBI Taxonomy" id="1419277"/>
    <lineage>
        <taxon>Bacteria</taxon>
        <taxon>Pseudomonadati</taxon>
        <taxon>Pseudomonadota</taxon>
        <taxon>Alphaproteobacteria</taxon>
        <taxon>Hyphomicrobiales</taxon>
        <taxon>Nitrobacteraceae</taxon>
        <taxon>Bradyrhizobium</taxon>
    </lineage>
</organism>
<keyword evidence="3" id="KW-0805">Transcription regulation</keyword>
<dbReference type="SUPFAM" id="SSF52172">
    <property type="entry name" value="CheY-like"/>
    <property type="match status" value="1"/>
</dbReference>
<keyword evidence="1 6" id="KW-0597">Phosphoprotein</keyword>
<gene>
    <name evidence="10" type="ORF">QA636_04805</name>
</gene>
<dbReference type="InterPro" id="IPR001789">
    <property type="entry name" value="Sig_transdc_resp-reg_receiver"/>
</dbReference>
<dbReference type="Pfam" id="PF00072">
    <property type="entry name" value="Response_reg"/>
    <property type="match status" value="1"/>
</dbReference>
<reference evidence="10 11" key="1">
    <citation type="submission" date="2023-04" db="EMBL/GenBank/DDBJ databases">
        <title>Australian commercial rhizobial inoculants.</title>
        <authorList>
            <person name="Kohlmeier M.G."/>
            <person name="O'Hara G.W."/>
            <person name="Colombi E."/>
            <person name="Ramsay J.P."/>
            <person name="Terpolilli J."/>
        </authorList>
    </citation>
    <scope>NUCLEOTIDE SEQUENCE [LARGE SCALE GENOMIC DNA]</scope>
    <source>
        <strain evidence="10 11">CB627</strain>
    </source>
</reference>
<dbReference type="Proteomes" id="UP001221546">
    <property type="component" value="Chromosome"/>
</dbReference>
<dbReference type="Gene3D" id="3.40.50.2300">
    <property type="match status" value="1"/>
</dbReference>
<dbReference type="InterPro" id="IPR011006">
    <property type="entry name" value="CheY-like_superfamily"/>
</dbReference>
<evidence type="ECO:0000259" key="9">
    <source>
        <dbReference type="PROSITE" id="PS51755"/>
    </source>
</evidence>
<dbReference type="PANTHER" id="PTHR48111">
    <property type="entry name" value="REGULATOR OF RPOS"/>
    <property type="match status" value="1"/>
</dbReference>
<dbReference type="SMART" id="SM00862">
    <property type="entry name" value="Trans_reg_C"/>
    <property type="match status" value="1"/>
</dbReference>
<dbReference type="InterPro" id="IPR039420">
    <property type="entry name" value="WalR-like"/>
</dbReference>
<accession>A0ABY8JMD3</accession>
<evidence type="ECO:0000313" key="11">
    <source>
        <dbReference type="Proteomes" id="UP001221546"/>
    </source>
</evidence>
<dbReference type="InterPro" id="IPR036388">
    <property type="entry name" value="WH-like_DNA-bd_sf"/>
</dbReference>
<evidence type="ECO:0000256" key="6">
    <source>
        <dbReference type="PROSITE-ProRule" id="PRU00169"/>
    </source>
</evidence>
<evidence type="ECO:0000259" key="8">
    <source>
        <dbReference type="PROSITE" id="PS50110"/>
    </source>
</evidence>
<dbReference type="Gene3D" id="6.10.250.690">
    <property type="match status" value="1"/>
</dbReference>
<keyword evidence="2" id="KW-0902">Two-component regulatory system</keyword>
<name>A0ABY8JMD3_9BRAD</name>
<evidence type="ECO:0000256" key="4">
    <source>
        <dbReference type="ARBA" id="ARBA00023125"/>
    </source>
</evidence>
<dbReference type="RefSeq" id="WP_057015984.1">
    <property type="nucleotide sequence ID" value="NZ_CP121646.1"/>
</dbReference>
<evidence type="ECO:0000256" key="3">
    <source>
        <dbReference type="ARBA" id="ARBA00023015"/>
    </source>
</evidence>
<dbReference type="CDD" id="cd17594">
    <property type="entry name" value="REC_OmpR_VirG"/>
    <property type="match status" value="1"/>
</dbReference>